<protein>
    <submittedName>
        <fullName evidence="2">Uncharacterized protein</fullName>
    </submittedName>
</protein>
<evidence type="ECO:0000256" key="1">
    <source>
        <dbReference type="SAM" id="MobiDB-lite"/>
    </source>
</evidence>
<sequence length="474" mass="50736">MSSSPTPSRLSLAPSRQASQDGPPSPSPLVALALSLKIFATKETRRDLTVSKRAFEGAWNGLERCAVLSQSCRRLGERAAAVLLGVHGALESLEQQEQGQQPAKGYEFDGSKAGSSTKIKLQSTLTDLQAFATDFSSNKDRQQLLVHGIEPTLRLIASLHASLASTIALYSISVDTSLWVDENALDLGQDKMALPRLFQHAIAPRGPTYDSFVKARPPSPGDTSKRRDEFIEWCFEQQPLLRPDPESPLSPRRKWTAPTSPGLGPSSPSLDLEAHRRGLAASPSPPGVPQRRRASEGPTGVPSADMRRTASTSSSSTSALGVGLAPGGSEMLRRASAPEAAATPTSTLDHSTSSPSPTPTTLDETSSKEAVEDEELMEGISRQGRRPSDDRSFASSEMSPSSSVDSRMFATAQVTVVGNPGVAVVPEEAPAAAVEEREEQKQEAKVEEEVLEPTVEKEKIPVSLPPCDRCEDKR</sequence>
<feature type="compositionally biased region" description="Low complexity" evidence="1">
    <location>
        <begin position="393"/>
        <end position="406"/>
    </location>
</feature>
<feature type="region of interest" description="Disordered" evidence="1">
    <location>
        <begin position="429"/>
        <end position="456"/>
    </location>
</feature>
<evidence type="ECO:0000313" key="2">
    <source>
        <dbReference type="EMBL" id="ORY90796.1"/>
    </source>
</evidence>
<dbReference type="EMBL" id="MCGR01000003">
    <property type="protein sequence ID" value="ORY90796.1"/>
    <property type="molecule type" value="Genomic_DNA"/>
</dbReference>
<gene>
    <name evidence="2" type="ORF">BCR35DRAFT_312143</name>
</gene>
<proteinExistence type="predicted"/>
<feature type="compositionally biased region" description="Polar residues" evidence="1">
    <location>
        <begin position="1"/>
        <end position="22"/>
    </location>
</feature>
<keyword evidence="3" id="KW-1185">Reference proteome</keyword>
<feature type="compositionally biased region" description="Low complexity" evidence="1">
    <location>
        <begin position="309"/>
        <end position="319"/>
    </location>
</feature>
<comment type="caution">
    <text evidence="2">The sequence shown here is derived from an EMBL/GenBank/DDBJ whole genome shotgun (WGS) entry which is preliminary data.</text>
</comment>
<feature type="compositionally biased region" description="Low complexity" evidence="1">
    <location>
        <begin position="335"/>
        <end position="364"/>
    </location>
</feature>
<name>A0A1Y2G1M1_9BASI</name>
<dbReference type="AlphaFoldDB" id="A0A1Y2G1M1"/>
<accession>A0A1Y2G1M1</accession>
<reference evidence="2 3" key="1">
    <citation type="submission" date="2016-07" db="EMBL/GenBank/DDBJ databases">
        <title>Pervasive Adenine N6-methylation of Active Genes in Fungi.</title>
        <authorList>
            <consortium name="DOE Joint Genome Institute"/>
            <person name="Mondo S.J."/>
            <person name="Dannebaum R.O."/>
            <person name="Kuo R.C."/>
            <person name="Labutti K."/>
            <person name="Haridas S."/>
            <person name="Kuo A."/>
            <person name="Salamov A."/>
            <person name="Ahrendt S.R."/>
            <person name="Lipzen A."/>
            <person name="Sullivan W."/>
            <person name="Andreopoulos W.B."/>
            <person name="Clum A."/>
            <person name="Lindquist E."/>
            <person name="Daum C."/>
            <person name="Ramamoorthy G.K."/>
            <person name="Gryganskyi A."/>
            <person name="Culley D."/>
            <person name="Magnuson J.K."/>
            <person name="James T.Y."/>
            <person name="O'Malley M.A."/>
            <person name="Stajich J.E."/>
            <person name="Spatafora J.W."/>
            <person name="Visel A."/>
            <person name="Grigoriev I.V."/>
        </authorList>
    </citation>
    <scope>NUCLEOTIDE SEQUENCE [LARGE SCALE GENOMIC DNA]</scope>
    <source>
        <strain evidence="2 3">62-1032</strain>
    </source>
</reference>
<organism evidence="2 3">
    <name type="scientific">Leucosporidium creatinivorum</name>
    <dbReference type="NCBI Taxonomy" id="106004"/>
    <lineage>
        <taxon>Eukaryota</taxon>
        <taxon>Fungi</taxon>
        <taxon>Dikarya</taxon>
        <taxon>Basidiomycota</taxon>
        <taxon>Pucciniomycotina</taxon>
        <taxon>Microbotryomycetes</taxon>
        <taxon>Leucosporidiales</taxon>
        <taxon>Leucosporidium</taxon>
    </lineage>
</organism>
<evidence type="ECO:0000313" key="3">
    <source>
        <dbReference type="Proteomes" id="UP000193467"/>
    </source>
</evidence>
<feature type="compositionally biased region" description="Low complexity" evidence="1">
    <location>
        <begin position="258"/>
        <end position="270"/>
    </location>
</feature>
<dbReference type="Proteomes" id="UP000193467">
    <property type="component" value="Unassembled WGS sequence"/>
</dbReference>
<dbReference type="STRING" id="106004.A0A1Y2G1M1"/>
<feature type="region of interest" description="Disordered" evidence="1">
    <location>
        <begin position="1"/>
        <end position="26"/>
    </location>
</feature>
<dbReference type="InParanoid" id="A0A1Y2G1M1"/>
<dbReference type="OrthoDB" id="1658288at2759"/>
<feature type="region of interest" description="Disordered" evidence="1">
    <location>
        <begin position="241"/>
        <end position="406"/>
    </location>
</feature>
<feature type="compositionally biased region" description="Basic and acidic residues" evidence="1">
    <location>
        <begin position="434"/>
        <end position="456"/>
    </location>
</feature>